<accession>A0ABS9FTV8</accession>
<keyword evidence="2" id="KW-1185">Reference proteome</keyword>
<dbReference type="Proteomes" id="UP000814074">
    <property type="component" value="Unassembled WGS sequence"/>
</dbReference>
<organism evidence="1 2">
    <name type="scientific">Pseudomonas lactis</name>
    <dbReference type="NCBI Taxonomy" id="1615674"/>
    <lineage>
        <taxon>Bacteria</taxon>
        <taxon>Pseudomonadati</taxon>
        <taxon>Pseudomonadota</taxon>
        <taxon>Gammaproteobacteria</taxon>
        <taxon>Pseudomonadales</taxon>
        <taxon>Pseudomonadaceae</taxon>
        <taxon>Pseudomonas</taxon>
    </lineage>
</organism>
<dbReference type="EMBL" id="WKDU01000024">
    <property type="protein sequence ID" value="MCF5154828.1"/>
    <property type="molecule type" value="Genomic_DNA"/>
</dbReference>
<sequence>MNPDRRLQKGLAKTVFNQDQTLRDGLNCLGGMVKQRPAPLPETTVMTSKLEQLKPFTRGMGANLRTLSQIEQLASV</sequence>
<name>A0ABS9FTV8_9PSED</name>
<gene>
    <name evidence="1" type="ORF">GIW47_19715</name>
</gene>
<evidence type="ECO:0000313" key="2">
    <source>
        <dbReference type="Proteomes" id="UP000814074"/>
    </source>
</evidence>
<reference evidence="1 2" key="1">
    <citation type="submission" date="2019-11" db="EMBL/GenBank/DDBJ databases">
        <title>Epiphytic Pseudomonas syringae from cherry orchards.</title>
        <authorList>
            <person name="Hulin M.T."/>
        </authorList>
    </citation>
    <scope>NUCLEOTIDE SEQUENCE [LARGE SCALE GENOMIC DNA]</scope>
    <source>
        <strain evidence="1 2">PA-6-3B</strain>
    </source>
</reference>
<comment type="caution">
    <text evidence="1">The sequence shown here is derived from an EMBL/GenBank/DDBJ whole genome shotgun (WGS) entry which is preliminary data.</text>
</comment>
<evidence type="ECO:0000313" key="1">
    <source>
        <dbReference type="EMBL" id="MCF5154828.1"/>
    </source>
</evidence>
<protein>
    <submittedName>
        <fullName evidence="1">Uncharacterized protein</fullName>
    </submittedName>
</protein>
<proteinExistence type="predicted"/>